<dbReference type="GO" id="GO:0006107">
    <property type="term" value="P:oxaloacetate metabolic process"/>
    <property type="evidence" value="ECO:0007669"/>
    <property type="project" value="TreeGrafter"/>
</dbReference>
<keyword evidence="3 4" id="KW-0460">Magnesium</keyword>
<proteinExistence type="predicted"/>
<dbReference type="Proteomes" id="UP000541033">
    <property type="component" value="Unassembled WGS sequence"/>
</dbReference>
<accession>A0A7X5R2P3</accession>
<dbReference type="GO" id="GO:0008816">
    <property type="term" value="F:citryl-CoA lyase activity"/>
    <property type="evidence" value="ECO:0007669"/>
    <property type="project" value="UniProtKB-EC"/>
</dbReference>
<protein>
    <submittedName>
        <fullName evidence="6">Citrate lyase subunit beta/citryl-CoA lyase</fullName>
        <ecNumber evidence="6">4.1.3.34</ecNumber>
    </submittedName>
</protein>
<gene>
    <name evidence="6" type="ORF">FHX76_002357</name>
</gene>
<feature type="binding site" evidence="4">
    <location>
        <position position="122"/>
    </location>
    <ligand>
        <name>Mg(2+)</name>
        <dbReference type="ChEBI" id="CHEBI:18420"/>
    </ligand>
</feature>
<evidence type="ECO:0000313" key="7">
    <source>
        <dbReference type="Proteomes" id="UP000541033"/>
    </source>
</evidence>
<dbReference type="GO" id="GO:0000287">
    <property type="term" value="F:magnesium ion binding"/>
    <property type="evidence" value="ECO:0007669"/>
    <property type="project" value="TreeGrafter"/>
</dbReference>
<evidence type="ECO:0000256" key="3">
    <source>
        <dbReference type="ARBA" id="ARBA00022842"/>
    </source>
</evidence>
<comment type="cofactor">
    <cofactor evidence="1">
        <name>Mg(2+)</name>
        <dbReference type="ChEBI" id="CHEBI:18420"/>
    </cofactor>
</comment>
<comment type="caution">
    <text evidence="6">The sequence shown here is derived from an EMBL/GenBank/DDBJ whole genome shotgun (WGS) entry which is preliminary data.</text>
</comment>
<evidence type="ECO:0000256" key="1">
    <source>
        <dbReference type="ARBA" id="ARBA00001946"/>
    </source>
</evidence>
<evidence type="ECO:0000259" key="5">
    <source>
        <dbReference type="Pfam" id="PF03328"/>
    </source>
</evidence>
<organism evidence="6 7">
    <name type="scientific">Lysinibacter cavernae</name>
    <dbReference type="NCBI Taxonomy" id="1640652"/>
    <lineage>
        <taxon>Bacteria</taxon>
        <taxon>Bacillati</taxon>
        <taxon>Actinomycetota</taxon>
        <taxon>Actinomycetes</taxon>
        <taxon>Micrococcales</taxon>
        <taxon>Microbacteriaceae</taxon>
        <taxon>Lysinibacter</taxon>
    </lineage>
</organism>
<evidence type="ECO:0000313" key="6">
    <source>
        <dbReference type="EMBL" id="NIH54461.1"/>
    </source>
</evidence>
<dbReference type="Pfam" id="PF03328">
    <property type="entry name" value="HpcH_HpaI"/>
    <property type="match status" value="1"/>
</dbReference>
<sequence>MTSARLVLTGLYVPGDRPDRFEKAVATGADLIILDLEDAVAPANKAEARAAVVRWLTARSDASLSSGPVFQVRLNSPIADDLVALSGLDSRIEFRIPKVESAEDLDAVRAQNPDRQVTALLETALGIERAFEIAQHPSVTRLGIGESDLASELGSRSDAVIGYARNRVLFASVAAGLLPPMLSAFPAINDLAGLRQDTQSGRDDGWVGRVAIHPSQLPVIAEVFVSSAAEVAWANEVLAATADGGVSTLSNGDMVDPAMLGRAKRILAGRPH</sequence>
<dbReference type="InterPro" id="IPR005000">
    <property type="entry name" value="Aldolase/citrate-lyase_domain"/>
</dbReference>
<keyword evidence="6" id="KW-0456">Lyase</keyword>
<keyword evidence="7" id="KW-1185">Reference proteome</keyword>
<dbReference type="PANTHER" id="PTHR32308">
    <property type="entry name" value="LYASE BETA SUBUNIT, PUTATIVE (AFU_ORTHOLOGUE AFUA_4G13030)-RELATED"/>
    <property type="match status" value="1"/>
</dbReference>
<dbReference type="SUPFAM" id="SSF51621">
    <property type="entry name" value="Phosphoenolpyruvate/pyruvate domain"/>
    <property type="match status" value="1"/>
</dbReference>
<evidence type="ECO:0000256" key="4">
    <source>
        <dbReference type="PIRSR" id="PIRSR015582-2"/>
    </source>
</evidence>
<dbReference type="InterPro" id="IPR011206">
    <property type="entry name" value="Citrate_lyase_beta/mcl1/mcl2"/>
</dbReference>
<keyword evidence="2 4" id="KW-0479">Metal-binding</keyword>
<dbReference type="PIRSF" id="PIRSF015582">
    <property type="entry name" value="Cit_lyase_B"/>
    <property type="match status" value="1"/>
</dbReference>
<dbReference type="EMBL" id="JAAMOX010000002">
    <property type="protein sequence ID" value="NIH54461.1"/>
    <property type="molecule type" value="Genomic_DNA"/>
</dbReference>
<feature type="binding site" evidence="4">
    <location>
        <position position="148"/>
    </location>
    <ligand>
        <name>Mg(2+)</name>
        <dbReference type="ChEBI" id="CHEBI:18420"/>
    </ligand>
</feature>
<dbReference type="RefSeq" id="WP_167150836.1">
    <property type="nucleotide sequence ID" value="NZ_JAAMOX010000002.1"/>
</dbReference>
<dbReference type="PANTHER" id="PTHR32308:SF10">
    <property type="entry name" value="CITRATE LYASE SUBUNIT BETA"/>
    <property type="match status" value="1"/>
</dbReference>
<dbReference type="InterPro" id="IPR015813">
    <property type="entry name" value="Pyrv/PenolPyrv_kinase-like_dom"/>
</dbReference>
<name>A0A7X5R2P3_9MICO</name>
<dbReference type="Gene3D" id="3.20.20.60">
    <property type="entry name" value="Phosphoenolpyruvate-binding domains"/>
    <property type="match status" value="1"/>
</dbReference>
<dbReference type="InterPro" id="IPR040442">
    <property type="entry name" value="Pyrv_kinase-like_dom_sf"/>
</dbReference>
<evidence type="ECO:0000256" key="2">
    <source>
        <dbReference type="ARBA" id="ARBA00022723"/>
    </source>
</evidence>
<feature type="domain" description="HpcH/HpaI aldolase/citrate lyase" evidence="5">
    <location>
        <begin position="9"/>
        <end position="214"/>
    </location>
</feature>
<dbReference type="AlphaFoldDB" id="A0A7X5R2P3"/>
<dbReference type="EC" id="4.1.3.34" evidence="6"/>
<reference evidence="6 7" key="1">
    <citation type="submission" date="2020-02" db="EMBL/GenBank/DDBJ databases">
        <title>Sequencing the genomes of 1000 actinobacteria strains.</title>
        <authorList>
            <person name="Klenk H.-P."/>
        </authorList>
    </citation>
    <scope>NUCLEOTIDE SEQUENCE [LARGE SCALE GENOMIC DNA]</scope>
    <source>
        <strain evidence="6 7">DSM 27960</strain>
    </source>
</reference>